<feature type="region of interest" description="Disordered" evidence="1">
    <location>
        <begin position="1"/>
        <end position="39"/>
    </location>
</feature>
<dbReference type="EMBL" id="SDEE01000701">
    <property type="protein sequence ID" value="RXW14449.1"/>
    <property type="molecule type" value="Genomic_DNA"/>
</dbReference>
<proteinExistence type="predicted"/>
<evidence type="ECO:0000313" key="3">
    <source>
        <dbReference type="Proteomes" id="UP000290288"/>
    </source>
</evidence>
<gene>
    <name evidence="2" type="ORF">EST38_g11405</name>
</gene>
<evidence type="ECO:0000313" key="2">
    <source>
        <dbReference type="EMBL" id="RXW14449.1"/>
    </source>
</evidence>
<comment type="caution">
    <text evidence="2">The sequence shown here is derived from an EMBL/GenBank/DDBJ whole genome shotgun (WGS) entry which is preliminary data.</text>
</comment>
<reference evidence="2 3" key="1">
    <citation type="submission" date="2019-01" db="EMBL/GenBank/DDBJ databases">
        <title>Draft genome sequence of Psathyrella aberdarensis IHI B618.</title>
        <authorList>
            <person name="Buettner E."/>
            <person name="Kellner H."/>
        </authorList>
    </citation>
    <scope>NUCLEOTIDE SEQUENCE [LARGE SCALE GENOMIC DNA]</scope>
    <source>
        <strain evidence="2 3">IHI B618</strain>
    </source>
</reference>
<evidence type="ECO:0000256" key="1">
    <source>
        <dbReference type="SAM" id="MobiDB-lite"/>
    </source>
</evidence>
<feature type="compositionally biased region" description="Basic and acidic residues" evidence="1">
    <location>
        <begin position="1"/>
        <end position="12"/>
    </location>
</feature>
<organism evidence="2 3">
    <name type="scientific">Candolleomyces aberdarensis</name>
    <dbReference type="NCBI Taxonomy" id="2316362"/>
    <lineage>
        <taxon>Eukaryota</taxon>
        <taxon>Fungi</taxon>
        <taxon>Dikarya</taxon>
        <taxon>Basidiomycota</taxon>
        <taxon>Agaricomycotina</taxon>
        <taxon>Agaricomycetes</taxon>
        <taxon>Agaricomycetidae</taxon>
        <taxon>Agaricales</taxon>
        <taxon>Agaricineae</taxon>
        <taxon>Psathyrellaceae</taxon>
        <taxon>Candolleomyces</taxon>
    </lineage>
</organism>
<keyword evidence="3" id="KW-1185">Reference proteome</keyword>
<name>A0A4Q2D5L3_9AGAR</name>
<dbReference type="Proteomes" id="UP000290288">
    <property type="component" value="Unassembled WGS sequence"/>
</dbReference>
<dbReference type="AlphaFoldDB" id="A0A4Q2D5L3"/>
<feature type="compositionally biased region" description="Acidic residues" evidence="1">
    <location>
        <begin position="17"/>
        <end position="32"/>
    </location>
</feature>
<sequence>MNPQGDFDHKTQAESLMLEEDGGLADSDEDGDPATPTNLPLEMKKYMNWETTQEDAFIELNAIIQQRREFALAELGRSLPLPRHPFNAPQGVGEPMLYNKMRGDFLDGMEFFVALGERFGLDPIDKAGPVRGGDNRARSLAIPVAGPSIQRTVDKEKGKMTTADDGHCTWEARIVLTPTAQ</sequence>
<accession>A0A4Q2D5L3</accession>
<protein>
    <submittedName>
        <fullName evidence="2">Uncharacterized protein</fullName>
    </submittedName>
</protein>